<dbReference type="EMBL" id="CP115965">
    <property type="protein sequence ID" value="WZW97592.1"/>
    <property type="molecule type" value="Genomic_DNA"/>
</dbReference>
<keyword evidence="3" id="KW-1185">Reference proteome</keyword>
<feature type="transmembrane region" description="Helical" evidence="1">
    <location>
        <begin position="171"/>
        <end position="190"/>
    </location>
</feature>
<keyword evidence="1" id="KW-0472">Membrane</keyword>
<dbReference type="RefSeq" id="WP_342371942.1">
    <property type="nucleotide sequence ID" value="NZ_CP115965.1"/>
</dbReference>
<feature type="transmembrane region" description="Helical" evidence="1">
    <location>
        <begin position="100"/>
        <end position="118"/>
    </location>
</feature>
<feature type="transmembrane region" description="Helical" evidence="1">
    <location>
        <begin position="130"/>
        <end position="151"/>
    </location>
</feature>
<evidence type="ECO:0000313" key="3">
    <source>
        <dbReference type="Proteomes" id="UP001434337"/>
    </source>
</evidence>
<name>A0ABZ3C6Z5_9ACTN</name>
<organism evidence="2 3">
    <name type="scientific">Propioniciclava soli</name>
    <dbReference type="NCBI Taxonomy" id="2775081"/>
    <lineage>
        <taxon>Bacteria</taxon>
        <taxon>Bacillati</taxon>
        <taxon>Actinomycetota</taxon>
        <taxon>Actinomycetes</taxon>
        <taxon>Propionibacteriales</taxon>
        <taxon>Propionibacteriaceae</taxon>
        <taxon>Propioniciclava</taxon>
    </lineage>
</organism>
<protein>
    <recommendedName>
        <fullName evidence="4">DUF2975 domain-containing protein</fullName>
    </recommendedName>
</protein>
<reference evidence="2 3" key="1">
    <citation type="journal article" date="2023" name="Environ Microbiome">
        <title>A coral-associated actinobacterium mitigates coral bleaching under heat stress.</title>
        <authorList>
            <person name="Li J."/>
            <person name="Zou Y."/>
            <person name="Li Q."/>
            <person name="Zhang J."/>
            <person name="Bourne D.G."/>
            <person name="Lyu Y."/>
            <person name="Liu C."/>
            <person name="Zhang S."/>
        </authorList>
    </citation>
    <scope>NUCLEOTIDE SEQUENCE [LARGE SCALE GENOMIC DNA]</scope>
    <source>
        <strain evidence="2 3">SCSIO 13291</strain>
    </source>
</reference>
<dbReference type="Proteomes" id="UP001434337">
    <property type="component" value="Chromosome"/>
</dbReference>
<keyword evidence="1" id="KW-0812">Transmembrane</keyword>
<evidence type="ECO:0000256" key="1">
    <source>
        <dbReference type="SAM" id="Phobius"/>
    </source>
</evidence>
<evidence type="ECO:0000313" key="2">
    <source>
        <dbReference type="EMBL" id="WZW97592.1"/>
    </source>
</evidence>
<sequence>MTLTDAHPTARHNLPPLAWLTLLGATATGLYGLVNAWATVTSGVVVVALAGIGPRRPDTTGWPVAPGAELTWPYRAMVPVNDVPVGARWFIHAGQALTPLLWAASLAALGLLLLRAASAQSIFEPRVRRALNLLSLAVLLLALVPGGLLLLGTNWAVGSLGWESHTATDSTAFLFPLFVYYLCVVFSVTLRHGARLADELDHVI</sequence>
<gene>
    <name evidence="2" type="ORF">PCC79_11850</name>
</gene>
<accession>A0ABZ3C6Z5</accession>
<proteinExistence type="predicted"/>
<evidence type="ECO:0008006" key="4">
    <source>
        <dbReference type="Google" id="ProtNLM"/>
    </source>
</evidence>
<keyword evidence="1" id="KW-1133">Transmembrane helix</keyword>